<dbReference type="CDD" id="cd07308">
    <property type="entry name" value="lectin_leg-like"/>
    <property type="match status" value="1"/>
</dbReference>
<evidence type="ECO:0000256" key="5">
    <source>
        <dbReference type="ARBA" id="ARBA00023136"/>
    </source>
</evidence>
<dbReference type="SMART" id="SM01398">
    <property type="entry name" value="Cornichon"/>
    <property type="match status" value="1"/>
</dbReference>
<feature type="transmembrane region" description="Helical" evidence="6">
    <location>
        <begin position="302"/>
        <end position="322"/>
    </location>
</feature>
<evidence type="ECO:0000256" key="6">
    <source>
        <dbReference type="SAM" id="Phobius"/>
    </source>
</evidence>
<dbReference type="GO" id="GO:0005537">
    <property type="term" value="F:D-mannose binding"/>
    <property type="evidence" value="ECO:0007669"/>
    <property type="project" value="TreeGrafter"/>
</dbReference>
<evidence type="ECO:0000256" key="1">
    <source>
        <dbReference type="ARBA" id="ARBA00004479"/>
    </source>
</evidence>
<dbReference type="PANTHER" id="PTHR12223">
    <property type="entry name" value="VESICULAR MANNOSE-BINDING LECTIN"/>
    <property type="match status" value="1"/>
</dbReference>
<feature type="domain" description="L-type lectin-like" evidence="8">
    <location>
        <begin position="32"/>
        <end position="275"/>
    </location>
</feature>
<organism evidence="9">
    <name type="scientific">Spongospora subterranea</name>
    <dbReference type="NCBI Taxonomy" id="70186"/>
    <lineage>
        <taxon>Eukaryota</taxon>
        <taxon>Sar</taxon>
        <taxon>Rhizaria</taxon>
        <taxon>Endomyxa</taxon>
        <taxon>Phytomyxea</taxon>
        <taxon>Plasmodiophorida</taxon>
        <taxon>Plasmodiophoridae</taxon>
        <taxon>Spongospora</taxon>
    </lineage>
</organism>
<evidence type="ECO:0000256" key="3">
    <source>
        <dbReference type="ARBA" id="ARBA00022729"/>
    </source>
</evidence>
<dbReference type="AlphaFoldDB" id="A0A0H5R5T1"/>
<dbReference type="SUPFAM" id="SSF49899">
    <property type="entry name" value="Concanavalin A-like lectins/glucanases"/>
    <property type="match status" value="1"/>
</dbReference>
<dbReference type="InterPro" id="IPR005052">
    <property type="entry name" value="Lectin_leg"/>
</dbReference>
<sequence length="433" mass="49115">MKRTWLLSACLMLALWLGDSFSVPGAPDTHRRPMEQHHSFHPPFDQASPYWKYGGDAIMTSKSAVIVPPYQSRMGYMYNDYPLERKNWESEILVEVSSHRSLGGDGFTVACISGAMDPASQSQTSSDTLVNSFSGPIFGLREDFKGFAVVFDTYDNDGRRDNPSVFVIQNSDGKFKFNNDNDYADNYIRSTSSNLPCKCTADYRNLGKPFKVLLRYLDNVLHVYVDDSVKEVGYKFCLAVNVDIDADMEKHLAITAMTGELADAVKVASITTRYLDESDSTISDEMLEHSEKIGGSKWRQTYWFLVTCTGLFLFGWTVRDIIQLSSFQKTHVNPVYICNELNSWMLTHFCIHFGLCGLLAIGGQFTGLLLNFPLAAYRVFSIWQKNYTLDPAILSGGSHKGHSKPKLSYTTRLYITAFFYLIPLFFYCYRLFI</sequence>
<dbReference type="Gene3D" id="2.60.120.200">
    <property type="match status" value="1"/>
</dbReference>
<proteinExistence type="predicted"/>
<dbReference type="GO" id="GO:0030134">
    <property type="term" value="C:COPII-coated ER to Golgi transport vesicle"/>
    <property type="evidence" value="ECO:0007669"/>
    <property type="project" value="TreeGrafter"/>
</dbReference>
<dbReference type="InterPro" id="IPR003377">
    <property type="entry name" value="Cornichon"/>
</dbReference>
<evidence type="ECO:0000256" key="2">
    <source>
        <dbReference type="ARBA" id="ARBA00022692"/>
    </source>
</evidence>
<dbReference type="PANTHER" id="PTHR12223:SF28">
    <property type="entry name" value="LECTIN, MANNOSE BINDING 1 LIKE"/>
    <property type="match status" value="1"/>
</dbReference>
<keyword evidence="3 7" id="KW-0732">Signal</keyword>
<reference evidence="9" key="1">
    <citation type="submission" date="2015-04" db="EMBL/GenBank/DDBJ databases">
        <title>The genome sequence of the plant pathogenic Rhizarian Plasmodiophora brassicae reveals insights in its biotrophic life cycle and the origin of chitin synthesis.</title>
        <authorList>
            <person name="Schwelm A."/>
            <person name="Fogelqvist J."/>
            <person name="Knaust A."/>
            <person name="Julke S."/>
            <person name="Lilja T."/>
            <person name="Dhandapani V."/>
            <person name="Bonilla-Rosso G."/>
            <person name="Karlsson M."/>
            <person name="Shevchenko A."/>
            <person name="Choi S.R."/>
            <person name="Kim H.G."/>
            <person name="Park J.Y."/>
            <person name="Lim Y.P."/>
            <person name="Ludwig-Muller J."/>
            <person name="Dixelius C."/>
        </authorList>
    </citation>
    <scope>NUCLEOTIDE SEQUENCE</scope>
    <source>
        <tissue evidence="9">Potato root galls</tissue>
    </source>
</reference>
<comment type="subcellular location">
    <subcellularLocation>
        <location evidence="1">Membrane</location>
        <topology evidence="1">Single-pass type I membrane protein</topology>
    </subcellularLocation>
</comment>
<dbReference type="InterPro" id="IPR051136">
    <property type="entry name" value="Intracellular_Lectin-GPT"/>
</dbReference>
<dbReference type="Pfam" id="PF03311">
    <property type="entry name" value="Cornichon"/>
    <property type="match status" value="1"/>
</dbReference>
<evidence type="ECO:0000256" key="7">
    <source>
        <dbReference type="SAM" id="SignalP"/>
    </source>
</evidence>
<evidence type="ECO:0000259" key="8">
    <source>
        <dbReference type="PROSITE" id="PS51328"/>
    </source>
</evidence>
<dbReference type="GO" id="GO:0005789">
    <property type="term" value="C:endoplasmic reticulum membrane"/>
    <property type="evidence" value="ECO:0007669"/>
    <property type="project" value="TreeGrafter"/>
</dbReference>
<name>A0A0H5R5T1_9EUKA</name>
<protein>
    <recommendedName>
        <fullName evidence="8">L-type lectin-like domain-containing protein</fullName>
    </recommendedName>
</protein>
<feature type="transmembrane region" description="Helical" evidence="6">
    <location>
        <begin position="413"/>
        <end position="432"/>
    </location>
</feature>
<keyword evidence="5 6" id="KW-0472">Membrane</keyword>
<dbReference type="InterPro" id="IPR013320">
    <property type="entry name" value="ConA-like_dom_sf"/>
</dbReference>
<evidence type="ECO:0000313" key="9">
    <source>
        <dbReference type="EMBL" id="CRZ09142.1"/>
    </source>
</evidence>
<dbReference type="GO" id="GO:0005793">
    <property type="term" value="C:endoplasmic reticulum-Golgi intermediate compartment"/>
    <property type="evidence" value="ECO:0007669"/>
    <property type="project" value="TreeGrafter"/>
</dbReference>
<dbReference type="Pfam" id="PF03388">
    <property type="entry name" value="Lectin_leg-like"/>
    <property type="match status" value="1"/>
</dbReference>
<dbReference type="GO" id="GO:0000139">
    <property type="term" value="C:Golgi membrane"/>
    <property type="evidence" value="ECO:0007669"/>
    <property type="project" value="TreeGrafter"/>
</dbReference>
<feature type="chain" id="PRO_5005223023" description="L-type lectin-like domain-containing protein" evidence="7">
    <location>
        <begin position="21"/>
        <end position="433"/>
    </location>
</feature>
<keyword evidence="2 6" id="KW-0812">Transmembrane</keyword>
<dbReference type="PROSITE" id="PS51328">
    <property type="entry name" value="L_LECTIN_LIKE"/>
    <property type="match status" value="1"/>
</dbReference>
<keyword evidence="4 6" id="KW-1133">Transmembrane helix</keyword>
<evidence type="ECO:0000256" key="4">
    <source>
        <dbReference type="ARBA" id="ARBA00022989"/>
    </source>
</evidence>
<feature type="signal peptide" evidence="7">
    <location>
        <begin position="1"/>
        <end position="20"/>
    </location>
</feature>
<dbReference type="EMBL" id="HACM01008700">
    <property type="protein sequence ID" value="CRZ09142.1"/>
    <property type="molecule type" value="Transcribed_RNA"/>
</dbReference>
<accession>A0A0H5R5T1</accession>
<dbReference type="GO" id="GO:0006888">
    <property type="term" value="P:endoplasmic reticulum to Golgi vesicle-mediated transport"/>
    <property type="evidence" value="ECO:0007669"/>
    <property type="project" value="TreeGrafter"/>
</dbReference>